<name>A0A4Y7K9N0_PAPSO</name>
<dbReference type="OrthoDB" id="10253151at2759"/>
<dbReference type="FunFam" id="3.30.505.50:FF:000003">
    <property type="entry name" value="ribosome-binding factor PSRP1, chloroplastic"/>
    <property type="match status" value="1"/>
</dbReference>
<dbReference type="Pfam" id="PF16321">
    <property type="entry name" value="Ribosom_S30AE_C"/>
    <property type="match status" value="1"/>
</dbReference>
<accession>A0A4Y7K9N0</accession>
<gene>
    <name evidence="3" type="ORF">C5167_032690</name>
</gene>
<reference evidence="3 4" key="1">
    <citation type="journal article" date="2018" name="Science">
        <title>The opium poppy genome and morphinan production.</title>
        <authorList>
            <person name="Guo L."/>
            <person name="Winzer T."/>
            <person name="Yang X."/>
            <person name="Li Y."/>
            <person name="Ning Z."/>
            <person name="He Z."/>
            <person name="Teodor R."/>
            <person name="Lu Y."/>
            <person name="Bowser T.A."/>
            <person name="Graham I.A."/>
            <person name="Ye K."/>
        </authorList>
    </citation>
    <scope>NUCLEOTIDE SEQUENCE [LARGE SCALE GENOMIC DNA]</scope>
    <source>
        <strain evidence="4">cv. HN1</strain>
        <tissue evidence="3">Leaves</tissue>
    </source>
</reference>
<dbReference type="STRING" id="3469.A0A4Y7K9N0"/>
<dbReference type="Gene3D" id="3.30.160.100">
    <property type="entry name" value="Ribosome hibernation promotion factor-like"/>
    <property type="match status" value="1"/>
</dbReference>
<dbReference type="Pfam" id="PF02482">
    <property type="entry name" value="Ribosomal_S30AE"/>
    <property type="match status" value="1"/>
</dbReference>
<dbReference type="GO" id="GO:0045900">
    <property type="term" value="P:negative regulation of translational elongation"/>
    <property type="evidence" value="ECO:0007669"/>
    <property type="project" value="TreeGrafter"/>
</dbReference>
<dbReference type="Gramene" id="RZC69587">
    <property type="protein sequence ID" value="RZC69587"/>
    <property type="gene ID" value="C5167_032690"/>
</dbReference>
<keyword evidence="1" id="KW-0810">Translation regulation</keyword>
<proteinExistence type="inferred from homology"/>
<dbReference type="PANTHER" id="PTHR33231">
    <property type="entry name" value="30S RIBOSOMAL PROTEIN"/>
    <property type="match status" value="1"/>
</dbReference>
<dbReference type="PANTHER" id="PTHR33231:SF1">
    <property type="entry name" value="30S RIBOSOMAL PROTEIN"/>
    <property type="match status" value="1"/>
</dbReference>
<dbReference type="InterPro" id="IPR050574">
    <property type="entry name" value="HPF/YfiA_ribosome-assoc"/>
</dbReference>
<dbReference type="AlphaFoldDB" id="A0A4Y7K9N0"/>
<evidence type="ECO:0000256" key="1">
    <source>
        <dbReference type="ARBA" id="ARBA00022845"/>
    </source>
</evidence>
<dbReference type="Proteomes" id="UP000316621">
    <property type="component" value="Chromosome 7"/>
</dbReference>
<dbReference type="GO" id="GO:0022627">
    <property type="term" value="C:cytosolic small ribosomal subunit"/>
    <property type="evidence" value="ECO:0007669"/>
    <property type="project" value="TreeGrafter"/>
</dbReference>
<dbReference type="InterPro" id="IPR034694">
    <property type="entry name" value="HPF_long/plastid"/>
</dbReference>
<dbReference type="InterPro" id="IPR036567">
    <property type="entry name" value="RHF-like"/>
</dbReference>
<dbReference type="NCBIfam" id="TIGR00741">
    <property type="entry name" value="yfiA"/>
    <property type="match status" value="1"/>
</dbReference>
<feature type="domain" description="Sigma 54 modulation/S30EA ribosomal protein C-terminal" evidence="2">
    <location>
        <begin position="221"/>
        <end position="274"/>
    </location>
</feature>
<dbReference type="FunFam" id="3.30.160.100:FF:000006">
    <property type="entry name" value="Ribosome-binding factor PSRP1, chloroplastic"/>
    <property type="match status" value="1"/>
</dbReference>
<organism evidence="3 4">
    <name type="scientific">Papaver somniferum</name>
    <name type="common">Opium poppy</name>
    <dbReference type="NCBI Taxonomy" id="3469"/>
    <lineage>
        <taxon>Eukaryota</taxon>
        <taxon>Viridiplantae</taxon>
        <taxon>Streptophyta</taxon>
        <taxon>Embryophyta</taxon>
        <taxon>Tracheophyta</taxon>
        <taxon>Spermatophyta</taxon>
        <taxon>Magnoliopsida</taxon>
        <taxon>Ranunculales</taxon>
        <taxon>Papaveraceae</taxon>
        <taxon>Papaveroideae</taxon>
        <taxon>Papaver</taxon>
    </lineage>
</organism>
<keyword evidence="4" id="KW-1185">Reference proteome</keyword>
<dbReference type="InterPro" id="IPR003489">
    <property type="entry name" value="RHF/RaiA"/>
</dbReference>
<dbReference type="SUPFAM" id="SSF69754">
    <property type="entry name" value="Ribosome binding protein Y (YfiA homologue)"/>
    <property type="match status" value="1"/>
</dbReference>
<protein>
    <recommendedName>
        <fullName evidence="2">Sigma 54 modulation/S30EA ribosomal protein C-terminal domain-containing protein</fullName>
    </recommendedName>
</protein>
<evidence type="ECO:0000313" key="4">
    <source>
        <dbReference type="Proteomes" id="UP000316621"/>
    </source>
</evidence>
<dbReference type="InterPro" id="IPR032528">
    <property type="entry name" value="Ribosom_S30AE_C"/>
</dbReference>
<evidence type="ECO:0000259" key="2">
    <source>
        <dbReference type="Pfam" id="PF16321"/>
    </source>
</evidence>
<dbReference type="CDD" id="cd00552">
    <property type="entry name" value="RaiA"/>
    <property type="match status" value="1"/>
</dbReference>
<evidence type="ECO:0000313" key="3">
    <source>
        <dbReference type="EMBL" id="RZC69587.1"/>
    </source>
</evidence>
<dbReference type="HAMAP" id="MF_00839">
    <property type="entry name" value="HPF"/>
    <property type="match status" value="1"/>
</dbReference>
<dbReference type="OMA" id="TVRMSWD"/>
<dbReference type="EMBL" id="CM010721">
    <property type="protein sequence ID" value="RZC69587.1"/>
    <property type="molecule type" value="Genomic_DNA"/>
</dbReference>
<sequence>MATAFSPTLSHPNFYPPCLYPACKATSVSTFSSHHSNFINPNSTHLFSSSSLQIKSTPNKNNNKSSVVQMSWAGPLSSVKLILQGKNLDISDQVKTYVEEKVGKAVQKHSHIVREVDIRLSLRGGEIGKGPKLRRCEVTLFTKKHGVVRAEEDAESLYGSIDLVSSIIQRKLRKIKEKDTDHGRHMKGFNRLNVRDQGLQVAVEDVEPEPQDEKEDAFAVDEIVRTKYFEMPPLTVAEALEQLELVAHDFYAFRNEATGEINIIYKRKDRGYGLIIPKGDAKAEEHDTVIVDRVAAKVKG</sequence>
<dbReference type="Gene3D" id="3.30.505.50">
    <property type="entry name" value="Sigma 54 modulation/S30EA ribosomal protein, C-terminal domain"/>
    <property type="match status" value="1"/>
</dbReference>
<dbReference type="GO" id="GO:0043024">
    <property type="term" value="F:ribosomal small subunit binding"/>
    <property type="evidence" value="ECO:0007669"/>
    <property type="project" value="TreeGrafter"/>
</dbReference>
<dbReference type="InterPro" id="IPR038416">
    <property type="entry name" value="Ribosom_S30AE_C_sf"/>
</dbReference>